<reference evidence="2 3" key="1">
    <citation type="submission" date="2020-07" db="EMBL/GenBank/DDBJ databases">
        <authorList>
            <person name="Feng H."/>
        </authorList>
    </citation>
    <scope>NUCLEOTIDE SEQUENCE [LARGE SCALE GENOMIC DNA]</scope>
    <source>
        <strain evidence="3">s-10</strain>
    </source>
</reference>
<sequence>MKKVFIFLLLILLMTACSNLSSDTTGGNDSQQSDPYTALQGDWIEDEVCNYTHTISFMPKNAMFLGDSLPGTYNILKGTSLSLSFPERA</sequence>
<protein>
    <submittedName>
        <fullName evidence="2">Uncharacterized protein</fullName>
    </submittedName>
</protein>
<accession>A0A7W1WNZ9</accession>
<evidence type="ECO:0000313" key="3">
    <source>
        <dbReference type="Proteomes" id="UP000535491"/>
    </source>
</evidence>
<comment type="caution">
    <text evidence="2">The sequence shown here is derived from an EMBL/GenBank/DDBJ whole genome shotgun (WGS) entry which is preliminary data.</text>
</comment>
<keyword evidence="1" id="KW-0732">Signal</keyword>
<name>A0A7W1WNZ9_9BACL</name>
<feature type="signal peptide" evidence="1">
    <location>
        <begin position="1"/>
        <end position="22"/>
    </location>
</feature>
<dbReference type="AlphaFoldDB" id="A0A7W1WNZ9"/>
<dbReference type="RefSeq" id="WP_181750627.1">
    <property type="nucleotide sequence ID" value="NZ_JACEIQ010000002.1"/>
</dbReference>
<organism evidence="2 3">
    <name type="scientific">Paenactinomyces guangxiensis</name>
    <dbReference type="NCBI Taxonomy" id="1490290"/>
    <lineage>
        <taxon>Bacteria</taxon>
        <taxon>Bacillati</taxon>
        <taxon>Bacillota</taxon>
        <taxon>Bacilli</taxon>
        <taxon>Bacillales</taxon>
        <taxon>Thermoactinomycetaceae</taxon>
        <taxon>Paenactinomyces</taxon>
    </lineage>
</organism>
<evidence type="ECO:0000256" key="1">
    <source>
        <dbReference type="SAM" id="SignalP"/>
    </source>
</evidence>
<keyword evidence="3" id="KW-1185">Reference proteome</keyword>
<evidence type="ECO:0000313" key="2">
    <source>
        <dbReference type="EMBL" id="MBA4493392.1"/>
    </source>
</evidence>
<dbReference type="Proteomes" id="UP000535491">
    <property type="component" value="Unassembled WGS sequence"/>
</dbReference>
<feature type="chain" id="PRO_5031115906" evidence="1">
    <location>
        <begin position="23"/>
        <end position="89"/>
    </location>
</feature>
<proteinExistence type="predicted"/>
<dbReference type="PROSITE" id="PS51257">
    <property type="entry name" value="PROKAR_LIPOPROTEIN"/>
    <property type="match status" value="1"/>
</dbReference>
<gene>
    <name evidence="2" type="ORF">H1191_03600</name>
</gene>
<dbReference type="EMBL" id="JACEIQ010000002">
    <property type="protein sequence ID" value="MBA4493392.1"/>
    <property type="molecule type" value="Genomic_DNA"/>
</dbReference>